<feature type="compositionally biased region" description="Basic and acidic residues" evidence="1">
    <location>
        <begin position="618"/>
        <end position="627"/>
    </location>
</feature>
<evidence type="ECO:0000256" key="1">
    <source>
        <dbReference type="SAM" id="MobiDB-lite"/>
    </source>
</evidence>
<dbReference type="EMBL" id="JALLPB020000422">
    <property type="protein sequence ID" value="KAL3809271.1"/>
    <property type="molecule type" value="Genomic_DNA"/>
</dbReference>
<feature type="region of interest" description="Disordered" evidence="1">
    <location>
        <begin position="816"/>
        <end position="841"/>
    </location>
</feature>
<reference evidence="2 3" key="1">
    <citation type="submission" date="2024-10" db="EMBL/GenBank/DDBJ databases">
        <title>Updated reference genomes for cyclostephanoid diatoms.</title>
        <authorList>
            <person name="Roberts W.R."/>
            <person name="Alverson A.J."/>
        </authorList>
    </citation>
    <scope>NUCLEOTIDE SEQUENCE [LARGE SCALE GENOMIC DNA]</scope>
    <source>
        <strain evidence="2 3">AJA228-03</strain>
    </source>
</reference>
<comment type="caution">
    <text evidence="2">The sequence shown here is derived from an EMBL/GenBank/DDBJ whole genome shotgun (WGS) entry which is preliminary data.</text>
</comment>
<dbReference type="AlphaFoldDB" id="A0ABD3RCV9"/>
<proteinExistence type="predicted"/>
<sequence length="1072" mass="120815">MANSEDWNGANDDSANGRGMSSRSSRQRRLPPSSPSASLSQESMSGQRRRRQQDDALSWHSANLSVAELSRMEETVLSKASHHQEEEERQRKRLERKARRDSGIKAKRIVKPPTEIQIERRRVYSRFKYTKKTDLMDERDVGGSMEIHARRILGRKAERKRLESVARAREGSQTTINKNAMDVESIDARSRRKEKNRGVKSSEDDEVNWNFLDMGYTTMPVGDAAKLPYYIHGKSKRGRHPVPEIDATRSESIHTIDVCRSEKRRKMDDDAVASGGIGGRKRRSPRSTKRVASRHPMPAAEPCNDVFPRSFPLHFHQSKKRMDLHGMIDTITSGSERMVFAHGRNATRLWIRLVASGVMARDFDVLPRANKTDVVDQTRANYDDDSASNVSASSFSSKSSVHSYHQMSYGNTSVITMENVDDDKSTASSVNNARKNPLFLLMSMVHSLPKFTHRHRFLIQIARELGANRRLWDDELKCLVECVNDKSDGKDGENLIPRDRRVIMSFLGVDGKATSPPGWASDPLMPTHPTVLKQRVHVLRSLLVRNLRRSMQKQQNFDTISPTEDLVESISSSNGRTTDVPIIEHAESEWAISSVKIEGGEVDMQHRAPTTTFNSEFADDRRRETRRNVSGTHDSAKGFTHEATNSEGFKELPPAKEEEEGEPPIAGDESRALMVSLIDEIQRPDRGSVDTFSKVTHESQIEVSHIDVALASFIDHLTSSMARLRQKQLLDSSDFLHRRSLRLLKEEVGFWHETIDSYLNLATSLTEIPDVNFFKSSGVFPESAARAKAIIATQSYLANGGGVGCGRKRWKSKLSSWEAKEKNNSSDDSDASDLDNNDHTSANLERGELHCIKLAAMEIAKRGKERDKKSTAFTAIHITTGIAMIVEVLTPRAAELMSRQPCPDIPDNRTPFDLISNMLALVEEDGSLISAPPFAWEARDKIIDDTLVKAMLKAVMMFRNCIVNEPGNVDHWSWYVATLLGMLCIAFGASGNDHPGRQQLENFPRILSYAAVAVKDFVSFALSHDCAMFHLAVSSMLEWKKPILLLHRPRQKYRLGLEVNYLHAYHVSEFVR</sequence>
<feature type="compositionally biased region" description="Low complexity" evidence="1">
    <location>
        <begin position="35"/>
        <end position="45"/>
    </location>
</feature>
<evidence type="ECO:0000313" key="3">
    <source>
        <dbReference type="Proteomes" id="UP001530377"/>
    </source>
</evidence>
<evidence type="ECO:0000313" key="2">
    <source>
        <dbReference type="EMBL" id="KAL3809271.1"/>
    </source>
</evidence>
<feature type="compositionally biased region" description="Basic residues" evidence="1">
    <location>
        <begin position="279"/>
        <end position="293"/>
    </location>
</feature>
<dbReference type="Proteomes" id="UP001530377">
    <property type="component" value="Unassembled WGS sequence"/>
</dbReference>
<feature type="compositionally biased region" description="Low complexity" evidence="1">
    <location>
        <begin position="14"/>
        <end position="24"/>
    </location>
</feature>
<protein>
    <submittedName>
        <fullName evidence="2">Uncharacterized protein</fullName>
    </submittedName>
</protein>
<feature type="region of interest" description="Disordered" evidence="1">
    <location>
        <begin position="265"/>
        <end position="303"/>
    </location>
</feature>
<name>A0ABD3RCV9_9STRA</name>
<accession>A0ABD3RCV9</accession>
<gene>
    <name evidence="2" type="ORF">ACHAXA_009969</name>
</gene>
<feature type="region of interest" description="Disordered" evidence="1">
    <location>
        <begin position="75"/>
        <end position="108"/>
    </location>
</feature>
<organism evidence="2 3">
    <name type="scientific">Cyclostephanos tholiformis</name>
    <dbReference type="NCBI Taxonomy" id="382380"/>
    <lineage>
        <taxon>Eukaryota</taxon>
        <taxon>Sar</taxon>
        <taxon>Stramenopiles</taxon>
        <taxon>Ochrophyta</taxon>
        <taxon>Bacillariophyta</taxon>
        <taxon>Coscinodiscophyceae</taxon>
        <taxon>Thalassiosirophycidae</taxon>
        <taxon>Stephanodiscales</taxon>
        <taxon>Stephanodiscaceae</taxon>
        <taxon>Cyclostephanos</taxon>
    </lineage>
</organism>
<feature type="region of interest" description="Disordered" evidence="1">
    <location>
        <begin position="1"/>
        <end position="61"/>
    </location>
</feature>
<feature type="region of interest" description="Disordered" evidence="1">
    <location>
        <begin position="618"/>
        <end position="665"/>
    </location>
</feature>
<feature type="compositionally biased region" description="Basic and acidic residues" evidence="1">
    <location>
        <begin position="75"/>
        <end position="90"/>
    </location>
</feature>
<keyword evidence="3" id="KW-1185">Reference proteome</keyword>